<feature type="transmembrane region" description="Helical" evidence="8">
    <location>
        <begin position="219"/>
        <end position="238"/>
    </location>
</feature>
<feature type="transmembrane region" description="Helical" evidence="8">
    <location>
        <begin position="184"/>
        <end position="207"/>
    </location>
</feature>
<feature type="transmembrane region" description="Helical" evidence="8">
    <location>
        <begin position="343"/>
        <end position="363"/>
    </location>
</feature>
<dbReference type="AlphaFoldDB" id="Q2Z097"/>
<dbReference type="PANTHER" id="PTHR33908">
    <property type="entry name" value="MANNOSYLTRANSFERASE YKCB-RELATED"/>
    <property type="match status" value="1"/>
</dbReference>
<keyword evidence="6 8" id="KW-1133">Transmembrane helix</keyword>
<dbReference type="GO" id="GO:0009103">
    <property type="term" value="P:lipopolysaccharide biosynthetic process"/>
    <property type="evidence" value="ECO:0007669"/>
    <property type="project" value="UniProtKB-ARBA"/>
</dbReference>
<evidence type="ECO:0000256" key="4">
    <source>
        <dbReference type="ARBA" id="ARBA00022679"/>
    </source>
</evidence>
<feature type="transmembrane region" description="Helical" evidence="8">
    <location>
        <begin position="397"/>
        <end position="414"/>
    </location>
</feature>
<feature type="transmembrane region" description="Helical" evidence="8">
    <location>
        <begin position="25"/>
        <end position="46"/>
    </location>
</feature>
<dbReference type="Pfam" id="PF13231">
    <property type="entry name" value="PMT_2"/>
    <property type="match status" value="1"/>
</dbReference>
<accession>Q2Z097</accession>
<evidence type="ECO:0000256" key="2">
    <source>
        <dbReference type="ARBA" id="ARBA00022475"/>
    </source>
</evidence>
<dbReference type="PANTHER" id="PTHR33908:SF11">
    <property type="entry name" value="MEMBRANE PROTEIN"/>
    <property type="match status" value="1"/>
</dbReference>
<feature type="domain" description="Glycosyltransferase RgtA/B/C/D-like" evidence="9">
    <location>
        <begin position="92"/>
        <end position="238"/>
    </location>
</feature>
<keyword evidence="5 8" id="KW-0812">Transmembrane</keyword>
<proteinExistence type="predicted"/>
<comment type="subcellular location">
    <subcellularLocation>
        <location evidence="1">Cell membrane</location>
        <topology evidence="1">Multi-pass membrane protein</topology>
    </subcellularLocation>
</comment>
<feature type="transmembrane region" description="Helical" evidence="8">
    <location>
        <begin position="102"/>
        <end position="120"/>
    </location>
</feature>
<name>Q2Z097_9PROT</name>
<dbReference type="EMBL" id="AJ937761">
    <property type="protein sequence ID" value="CAI78503.1"/>
    <property type="molecule type" value="Genomic_DNA"/>
</dbReference>
<feature type="transmembrane region" description="Helical" evidence="8">
    <location>
        <begin position="78"/>
        <end position="96"/>
    </location>
</feature>
<keyword evidence="2" id="KW-1003">Cell membrane</keyword>
<dbReference type="InterPro" id="IPR050297">
    <property type="entry name" value="LipidA_mod_glycosyltrf_83"/>
</dbReference>
<organism evidence="10">
    <name type="scientific">uncultured beta proteobacterium</name>
    <dbReference type="NCBI Taxonomy" id="86027"/>
    <lineage>
        <taxon>Bacteria</taxon>
        <taxon>Pseudomonadati</taxon>
        <taxon>Pseudomonadota</taxon>
        <taxon>Betaproteobacteria</taxon>
        <taxon>environmental samples</taxon>
    </lineage>
</organism>
<keyword evidence="7 8" id="KW-0472">Membrane</keyword>
<keyword evidence="3" id="KW-0328">Glycosyltransferase</keyword>
<dbReference type="GO" id="GO:0016763">
    <property type="term" value="F:pentosyltransferase activity"/>
    <property type="evidence" value="ECO:0007669"/>
    <property type="project" value="TreeGrafter"/>
</dbReference>
<evidence type="ECO:0000256" key="3">
    <source>
        <dbReference type="ARBA" id="ARBA00022676"/>
    </source>
</evidence>
<feature type="transmembrane region" description="Helical" evidence="8">
    <location>
        <begin position="132"/>
        <end position="150"/>
    </location>
</feature>
<dbReference type="InterPro" id="IPR038731">
    <property type="entry name" value="RgtA/B/C-like"/>
</dbReference>
<dbReference type="GO" id="GO:0005886">
    <property type="term" value="C:plasma membrane"/>
    <property type="evidence" value="ECO:0007669"/>
    <property type="project" value="UniProtKB-SubCell"/>
</dbReference>
<evidence type="ECO:0000313" key="10">
    <source>
        <dbReference type="EMBL" id="CAI78503.1"/>
    </source>
</evidence>
<sequence>MVLAFSAWEGLTMKPASTDQASQDGLWLALIVTTGIAMRLAAIAGFKHSPESDELVYMSMASSLASGNGIVDAMGNHAMYNVGYPLFILAPVFFLGEDLLSARLVNLVLGAVVIALCYVVAKEAGAGRVGRLLAAAIWALYLPASVYGVYLLKENLMAPLMLGVVWCGLRLARKYSVRTAIGCGVLFGLLALTGNAALSLAGPVFLALWLTPGPVRQRLTLSVLMLATAIAVIAPWMIRNMQVVGAPVLNTNGGFNLYIGNNPAATGWFVSIADTPRGPTWEALRKTGEVRADDILKKEAIAWASANPAEFLALAFKKSIYFWTPPFHQGKGQASTVEAFVRVVWAIQFVALIVAASGTLMFSGLRNRQLAILWGAIACYTAVHMLFYVIFRYREPIMPVLGVMAALAAEVLLMKRGLVRNRA</sequence>
<gene>
    <name evidence="10" type="primary">arnT</name>
</gene>
<evidence type="ECO:0000256" key="8">
    <source>
        <dbReference type="SAM" id="Phobius"/>
    </source>
</evidence>
<feature type="transmembrane region" description="Helical" evidence="8">
    <location>
        <begin position="370"/>
        <end position="391"/>
    </location>
</feature>
<protein>
    <submittedName>
        <fullName evidence="10">Glycosyltransferase</fullName>
    </submittedName>
</protein>
<keyword evidence="4 10" id="KW-0808">Transferase</keyword>
<evidence type="ECO:0000256" key="6">
    <source>
        <dbReference type="ARBA" id="ARBA00022989"/>
    </source>
</evidence>
<reference evidence="10" key="1">
    <citation type="journal article" date="2005" name="Environ. Microbiol.">
        <title>Lateral gene transfer and phylogenetic assignment of environmental fosmid clones.</title>
        <authorList>
            <person name="Nesbo C.L."/>
            <person name="Boucher Y."/>
            <person name="Dlutek M."/>
            <person name="Doolittle F.W."/>
        </authorList>
    </citation>
    <scope>NUCLEOTIDE SEQUENCE</scope>
</reference>
<evidence type="ECO:0000256" key="1">
    <source>
        <dbReference type="ARBA" id="ARBA00004651"/>
    </source>
</evidence>
<evidence type="ECO:0000259" key="9">
    <source>
        <dbReference type="Pfam" id="PF13231"/>
    </source>
</evidence>
<evidence type="ECO:0000256" key="5">
    <source>
        <dbReference type="ARBA" id="ARBA00022692"/>
    </source>
</evidence>
<evidence type="ECO:0000256" key="7">
    <source>
        <dbReference type="ARBA" id="ARBA00023136"/>
    </source>
</evidence>